<dbReference type="EMBL" id="RXZH01000003">
    <property type="protein sequence ID" value="RTZ16039.1"/>
    <property type="molecule type" value="Genomic_DNA"/>
</dbReference>
<dbReference type="Pfam" id="PF05258">
    <property type="entry name" value="DciA"/>
    <property type="match status" value="1"/>
</dbReference>
<dbReference type="InterPro" id="IPR007922">
    <property type="entry name" value="DciA-like"/>
</dbReference>
<dbReference type="RefSeq" id="WP_126574088.1">
    <property type="nucleotide sequence ID" value="NZ_RXZH01000003.1"/>
</dbReference>
<evidence type="ECO:0000313" key="2">
    <source>
        <dbReference type="EMBL" id="RTZ16039.1"/>
    </source>
</evidence>
<dbReference type="AlphaFoldDB" id="A0A3S0Q1T6"/>
<sequence>MRDHRPTLGDDIIADSQRSKQQQHAKEIMVINQELKMILAQRTERYCRVANIRDSQLILEVASTSIKMKTDYERLNILNQLRSKGFARLESLAKLANREKRRVRHLDS</sequence>
<proteinExistence type="predicted"/>
<evidence type="ECO:0000256" key="1">
    <source>
        <dbReference type="SAM" id="MobiDB-lite"/>
    </source>
</evidence>
<gene>
    <name evidence="2" type="ORF">EJ063_09685</name>
</gene>
<feature type="region of interest" description="Disordered" evidence="1">
    <location>
        <begin position="1"/>
        <end position="20"/>
    </location>
</feature>
<dbReference type="Proteomes" id="UP000268973">
    <property type="component" value="Unassembled WGS sequence"/>
</dbReference>
<comment type="caution">
    <text evidence="2">The sequence shown here is derived from an EMBL/GenBank/DDBJ whole genome shotgun (WGS) entry which is preliminary data.</text>
</comment>
<evidence type="ECO:0000313" key="3">
    <source>
        <dbReference type="Proteomes" id="UP000268973"/>
    </source>
</evidence>
<reference evidence="2 3" key="1">
    <citation type="submission" date="2018-12" db="EMBL/GenBank/DDBJ databases">
        <title>Vibrio sp. isolated from China Sea.</title>
        <authorList>
            <person name="Li Y."/>
        </authorList>
    </citation>
    <scope>NUCLEOTIDE SEQUENCE [LARGE SCALE GENOMIC DNA]</scope>
    <source>
        <strain evidence="2 3">BEI207</strain>
    </source>
</reference>
<protein>
    <submittedName>
        <fullName evidence="2">DUF721 domain-containing protein</fullName>
    </submittedName>
</protein>
<accession>A0A3S0Q1T6</accession>
<keyword evidence="3" id="KW-1185">Reference proteome</keyword>
<dbReference type="OrthoDB" id="5767011at2"/>
<name>A0A3S0Q1T6_9VIBR</name>
<organism evidence="2 3">
    <name type="scientific">Vibrio aquaticus</name>
    <dbReference type="NCBI Taxonomy" id="2496559"/>
    <lineage>
        <taxon>Bacteria</taxon>
        <taxon>Pseudomonadati</taxon>
        <taxon>Pseudomonadota</taxon>
        <taxon>Gammaproteobacteria</taxon>
        <taxon>Vibrionales</taxon>
        <taxon>Vibrionaceae</taxon>
        <taxon>Vibrio</taxon>
    </lineage>
</organism>